<sequence length="99" mass="11364">MRPDTHFETETDLHSPSVAKHRRKRVSNPCPKPSPLPTELDQRTDFVAWADTPRQANPCALPLSSNRTDHRSIHHQKLAGQGVWQADRRPTQVRPRRST</sequence>
<protein>
    <submittedName>
        <fullName evidence="2">Uncharacterized protein</fullName>
    </submittedName>
</protein>
<keyword evidence="3" id="KW-1185">Reference proteome</keyword>
<evidence type="ECO:0000313" key="2">
    <source>
        <dbReference type="EMBL" id="QDT59900.1"/>
    </source>
</evidence>
<accession>A0A517SUX2</accession>
<feature type="region of interest" description="Disordered" evidence="1">
    <location>
        <begin position="1"/>
        <end position="40"/>
    </location>
</feature>
<feature type="compositionally biased region" description="Basic and acidic residues" evidence="1">
    <location>
        <begin position="1"/>
        <end position="13"/>
    </location>
</feature>
<evidence type="ECO:0000256" key="1">
    <source>
        <dbReference type="SAM" id="MobiDB-lite"/>
    </source>
</evidence>
<evidence type="ECO:0000313" key="3">
    <source>
        <dbReference type="Proteomes" id="UP000315003"/>
    </source>
</evidence>
<reference evidence="2 3" key="1">
    <citation type="submission" date="2019-02" db="EMBL/GenBank/DDBJ databases">
        <title>Deep-cultivation of Planctomycetes and their phenomic and genomic characterization uncovers novel biology.</title>
        <authorList>
            <person name="Wiegand S."/>
            <person name="Jogler M."/>
            <person name="Boedeker C."/>
            <person name="Pinto D."/>
            <person name="Vollmers J."/>
            <person name="Rivas-Marin E."/>
            <person name="Kohn T."/>
            <person name="Peeters S.H."/>
            <person name="Heuer A."/>
            <person name="Rast P."/>
            <person name="Oberbeckmann S."/>
            <person name="Bunk B."/>
            <person name="Jeske O."/>
            <person name="Meyerdierks A."/>
            <person name="Storesund J.E."/>
            <person name="Kallscheuer N."/>
            <person name="Luecker S."/>
            <person name="Lage O.M."/>
            <person name="Pohl T."/>
            <person name="Merkel B.J."/>
            <person name="Hornburger P."/>
            <person name="Mueller R.-W."/>
            <person name="Bruemmer F."/>
            <person name="Labrenz M."/>
            <person name="Spormann A.M."/>
            <person name="Op den Camp H."/>
            <person name="Overmann J."/>
            <person name="Amann R."/>
            <person name="Jetten M.S.M."/>
            <person name="Mascher T."/>
            <person name="Medema M.H."/>
            <person name="Devos D.P."/>
            <person name="Kaster A.-K."/>
            <person name="Ovreas L."/>
            <person name="Rohde M."/>
            <person name="Galperin M.Y."/>
            <person name="Jogler C."/>
        </authorList>
    </citation>
    <scope>NUCLEOTIDE SEQUENCE [LARGE SCALE GENOMIC DNA]</scope>
    <source>
        <strain evidence="2 3">SV_7m_r</strain>
    </source>
</reference>
<proteinExistence type="predicted"/>
<feature type="region of interest" description="Disordered" evidence="1">
    <location>
        <begin position="73"/>
        <end position="99"/>
    </location>
</feature>
<name>A0A517SUX2_9BACT</name>
<gene>
    <name evidence="2" type="ORF">SV7mr_24130</name>
</gene>
<dbReference type="EMBL" id="CP036272">
    <property type="protein sequence ID" value="QDT59900.1"/>
    <property type="molecule type" value="Genomic_DNA"/>
</dbReference>
<dbReference type="Proteomes" id="UP000315003">
    <property type="component" value="Chromosome"/>
</dbReference>
<dbReference type="AlphaFoldDB" id="A0A517SUX2"/>
<organism evidence="2 3">
    <name type="scientific">Stieleria bergensis</name>
    <dbReference type="NCBI Taxonomy" id="2528025"/>
    <lineage>
        <taxon>Bacteria</taxon>
        <taxon>Pseudomonadati</taxon>
        <taxon>Planctomycetota</taxon>
        <taxon>Planctomycetia</taxon>
        <taxon>Pirellulales</taxon>
        <taxon>Pirellulaceae</taxon>
        <taxon>Stieleria</taxon>
    </lineage>
</organism>